<dbReference type="EMBL" id="SPHZ02000006">
    <property type="protein sequence ID" value="KAF0912945.1"/>
    <property type="molecule type" value="Genomic_DNA"/>
</dbReference>
<dbReference type="Proteomes" id="UP000479710">
    <property type="component" value="Unassembled WGS sequence"/>
</dbReference>
<gene>
    <name evidence="1" type="ORF">E2562_019757</name>
</gene>
<evidence type="ECO:0000313" key="2">
    <source>
        <dbReference type="Proteomes" id="UP000479710"/>
    </source>
</evidence>
<evidence type="ECO:0000313" key="1">
    <source>
        <dbReference type="EMBL" id="KAF0912945.1"/>
    </source>
</evidence>
<dbReference type="AlphaFoldDB" id="A0A6G1DJE1"/>
<reference evidence="1 2" key="1">
    <citation type="submission" date="2019-11" db="EMBL/GenBank/DDBJ databases">
        <title>Whole genome sequence of Oryza granulata.</title>
        <authorList>
            <person name="Li W."/>
        </authorList>
    </citation>
    <scope>NUCLEOTIDE SEQUENCE [LARGE SCALE GENOMIC DNA]</scope>
    <source>
        <strain evidence="2">cv. Menghai</strain>
        <tissue evidence="1">Leaf</tissue>
    </source>
</reference>
<organism evidence="1 2">
    <name type="scientific">Oryza meyeriana var. granulata</name>
    <dbReference type="NCBI Taxonomy" id="110450"/>
    <lineage>
        <taxon>Eukaryota</taxon>
        <taxon>Viridiplantae</taxon>
        <taxon>Streptophyta</taxon>
        <taxon>Embryophyta</taxon>
        <taxon>Tracheophyta</taxon>
        <taxon>Spermatophyta</taxon>
        <taxon>Magnoliopsida</taxon>
        <taxon>Liliopsida</taxon>
        <taxon>Poales</taxon>
        <taxon>Poaceae</taxon>
        <taxon>BOP clade</taxon>
        <taxon>Oryzoideae</taxon>
        <taxon>Oryzeae</taxon>
        <taxon>Oryzinae</taxon>
        <taxon>Oryza</taxon>
        <taxon>Oryza meyeriana</taxon>
    </lineage>
</organism>
<name>A0A6G1DJE1_9ORYZ</name>
<sequence>MGSLITASGLVEALHQLWDGGGRRVTAMRRGKLLSHGSQLCLPFHDVIGDEMVHAATTCSGQGKPPRGSDGEHTVVAIPYGRRNHVDSCRSLCFHLKASADVVQPLDLGLHGMAKLVGKDAPPLPSSQLLRMFAYETGFEKILRSLRYVCAIELQ</sequence>
<proteinExistence type="predicted"/>
<protein>
    <submittedName>
        <fullName evidence="1">Uncharacterized protein</fullName>
    </submittedName>
</protein>
<accession>A0A6G1DJE1</accession>
<keyword evidence="2" id="KW-1185">Reference proteome</keyword>
<comment type="caution">
    <text evidence="1">The sequence shown here is derived from an EMBL/GenBank/DDBJ whole genome shotgun (WGS) entry which is preliminary data.</text>
</comment>